<evidence type="ECO:0000313" key="2">
    <source>
        <dbReference type="Proteomes" id="UP000028534"/>
    </source>
</evidence>
<dbReference type="Proteomes" id="UP000028534">
    <property type="component" value="Unassembled WGS sequence"/>
</dbReference>
<reference evidence="1 2" key="1">
    <citation type="submission" date="2014-03" db="EMBL/GenBank/DDBJ databases">
        <title>Genome sequence of Sphingobium yanoikuyae B1.</title>
        <authorList>
            <person name="Gan H.M."/>
            <person name="Gan H.Y."/>
            <person name="Savka M.A."/>
        </authorList>
    </citation>
    <scope>NUCLEOTIDE SEQUENCE [LARGE SCALE GENOMIC DNA]</scope>
    <source>
        <strain evidence="1 2">B1</strain>
    </source>
</reference>
<dbReference type="eggNOG" id="ENOG50342UI">
    <property type="taxonomic scope" value="Bacteria"/>
</dbReference>
<protein>
    <submittedName>
        <fullName evidence="1">Uncharacterized protein</fullName>
    </submittedName>
</protein>
<name>A0A084ES75_SPHYA</name>
<comment type="caution">
    <text evidence="1">The sequence shown here is derived from an EMBL/GenBank/DDBJ whole genome shotgun (WGS) entry which is preliminary data.</text>
</comment>
<dbReference type="EMBL" id="JGVR01000003">
    <property type="protein sequence ID" value="KEZ20817.1"/>
    <property type="molecule type" value="Genomic_DNA"/>
</dbReference>
<organism evidence="1 2">
    <name type="scientific">Sphingobium yanoikuyae</name>
    <name type="common">Sphingomonas yanoikuyae</name>
    <dbReference type="NCBI Taxonomy" id="13690"/>
    <lineage>
        <taxon>Bacteria</taxon>
        <taxon>Pseudomonadati</taxon>
        <taxon>Pseudomonadota</taxon>
        <taxon>Alphaproteobacteria</taxon>
        <taxon>Sphingomonadales</taxon>
        <taxon>Sphingomonadaceae</taxon>
        <taxon>Sphingobium</taxon>
    </lineage>
</organism>
<accession>A0A084ES75</accession>
<sequence length="178" mass="18553">MSKLSFLARIGAPIGVLLGTPAAAQEAPDFFGAALCQPPYSTDSATALYEAAEKVAKADTSMLGAAIYTLPAPIERDGFVARAVVFAGMSVGVLLDDEVAEAAAARYGLAREKSRLFGASSLGFARQLDDAAQDMREMGLISVVARQGPALAGRTLLTCEFVSHEDRKALDSQEGDAP</sequence>
<gene>
    <name evidence="1" type="ORF">CP98_00858</name>
</gene>
<evidence type="ECO:0000313" key="1">
    <source>
        <dbReference type="EMBL" id="KEZ20817.1"/>
    </source>
</evidence>
<dbReference type="AlphaFoldDB" id="A0A084ES75"/>
<dbReference type="RefSeq" id="WP_037517282.1">
    <property type="nucleotide sequence ID" value="NZ_JGVR01000003.1"/>
</dbReference>
<proteinExistence type="predicted"/>
<dbReference type="PATRIC" id="fig|13690.10.peg.887"/>